<accession>A0A1M5IBD9</accession>
<feature type="region of interest" description="Disordered" evidence="1">
    <location>
        <begin position="113"/>
        <end position="137"/>
    </location>
</feature>
<keyword evidence="3" id="KW-0436">Ligase</keyword>
<proteinExistence type="predicted"/>
<evidence type="ECO:0000313" key="3">
    <source>
        <dbReference type="EMBL" id="SHG25572.1"/>
    </source>
</evidence>
<dbReference type="Pfam" id="PF07478">
    <property type="entry name" value="Dala_Dala_lig_C"/>
    <property type="match status" value="1"/>
</dbReference>
<dbReference type="EMBL" id="FQVN01000007">
    <property type="protein sequence ID" value="SHG25572.1"/>
    <property type="molecule type" value="Genomic_DNA"/>
</dbReference>
<name>A0A1M5IBD9_STRHI</name>
<dbReference type="GO" id="GO:0008716">
    <property type="term" value="F:D-alanine-D-alanine ligase activity"/>
    <property type="evidence" value="ECO:0007669"/>
    <property type="project" value="InterPro"/>
</dbReference>
<dbReference type="OrthoDB" id="9813261at2"/>
<dbReference type="Gene3D" id="3.30.470.20">
    <property type="entry name" value="ATP-grasp fold, B domain"/>
    <property type="match status" value="1"/>
</dbReference>
<sequence>MLGVGEIVADDSASHVCSFTTKARLPELFHPCSAHDREANRAAATALAAWRLLGGRDAGRIDPRADEHGVPQFLEANSPPGPRPGYSCLVDLAPEVGTYRDLIAAIVHSALSHRRARRAPGDPARSGELRHSQGIPT</sequence>
<dbReference type="RefSeq" id="WP_073486632.1">
    <property type="nucleotide sequence ID" value="NZ_FQVN01000007.1"/>
</dbReference>
<dbReference type="InterPro" id="IPR011095">
    <property type="entry name" value="Dala_Dala_lig_C"/>
</dbReference>
<evidence type="ECO:0000256" key="1">
    <source>
        <dbReference type="SAM" id="MobiDB-lite"/>
    </source>
</evidence>
<reference evidence="3 4" key="1">
    <citation type="submission" date="2016-11" db="EMBL/GenBank/DDBJ databases">
        <authorList>
            <person name="Jaros S."/>
            <person name="Januszkiewicz K."/>
            <person name="Wedrychowicz H."/>
        </authorList>
    </citation>
    <scope>NUCLEOTIDE SEQUENCE [LARGE SCALE GENOMIC DNA]</scope>
    <source>
        <strain evidence="3 4">DSM 44523</strain>
    </source>
</reference>
<evidence type="ECO:0000313" key="4">
    <source>
        <dbReference type="Proteomes" id="UP000184501"/>
    </source>
</evidence>
<protein>
    <submittedName>
        <fullName evidence="3">D-ala D-ala ligase C-terminus</fullName>
    </submittedName>
</protein>
<dbReference type="AlphaFoldDB" id="A0A1M5IBD9"/>
<dbReference type="STRING" id="2017.SAMN05444320_107207"/>
<dbReference type="Proteomes" id="UP000184501">
    <property type="component" value="Unassembled WGS sequence"/>
</dbReference>
<organism evidence="3 4">
    <name type="scientific">Streptoalloteichus hindustanus</name>
    <dbReference type="NCBI Taxonomy" id="2017"/>
    <lineage>
        <taxon>Bacteria</taxon>
        <taxon>Bacillati</taxon>
        <taxon>Actinomycetota</taxon>
        <taxon>Actinomycetes</taxon>
        <taxon>Pseudonocardiales</taxon>
        <taxon>Pseudonocardiaceae</taxon>
        <taxon>Streptoalloteichus</taxon>
    </lineage>
</organism>
<evidence type="ECO:0000259" key="2">
    <source>
        <dbReference type="Pfam" id="PF07478"/>
    </source>
</evidence>
<gene>
    <name evidence="3" type="ORF">SAMN05444320_107207</name>
</gene>
<feature type="domain" description="D-alanine--D-alanine ligase C-terminal" evidence="2">
    <location>
        <begin position="18"/>
        <end position="107"/>
    </location>
</feature>
<keyword evidence="4" id="KW-1185">Reference proteome</keyword>
<dbReference type="SUPFAM" id="SSF56059">
    <property type="entry name" value="Glutathione synthetase ATP-binding domain-like"/>
    <property type="match status" value="1"/>
</dbReference>